<dbReference type="Proteomes" id="UP000054047">
    <property type="component" value="Unassembled WGS sequence"/>
</dbReference>
<feature type="compositionally biased region" description="Polar residues" evidence="1">
    <location>
        <begin position="55"/>
        <end position="77"/>
    </location>
</feature>
<name>A0A0C2CEG8_9BILA</name>
<evidence type="ECO:0000256" key="1">
    <source>
        <dbReference type="SAM" id="MobiDB-lite"/>
    </source>
</evidence>
<proteinExistence type="predicted"/>
<dbReference type="EMBL" id="KN738583">
    <property type="protein sequence ID" value="KIH54728.1"/>
    <property type="molecule type" value="Genomic_DNA"/>
</dbReference>
<accession>A0A0C2CEG8</accession>
<evidence type="ECO:0000313" key="2">
    <source>
        <dbReference type="EMBL" id="KIH54728.1"/>
    </source>
</evidence>
<reference evidence="2 3" key="1">
    <citation type="submission" date="2013-12" db="EMBL/GenBank/DDBJ databases">
        <title>Draft genome of the parsitic nematode Ancylostoma duodenale.</title>
        <authorList>
            <person name="Mitreva M."/>
        </authorList>
    </citation>
    <scope>NUCLEOTIDE SEQUENCE [LARGE SCALE GENOMIC DNA]</scope>
    <source>
        <strain evidence="2 3">Zhejiang</strain>
    </source>
</reference>
<dbReference type="AlphaFoldDB" id="A0A0C2CEG8"/>
<gene>
    <name evidence="2" type="ORF">ANCDUO_15124</name>
</gene>
<feature type="compositionally biased region" description="Polar residues" evidence="1">
    <location>
        <begin position="169"/>
        <end position="181"/>
    </location>
</feature>
<sequence length="181" mass="19785">MKTARGILRSPPIREPELPTLKDEFVKNNFGIKLVRTGRSVDERSTSAQPEVVTTELTTKPSQKTMPTSPTPATESVETTEPIRTTTTTVTKGQTSTTSSREPVVTTVSTRSTAESTTTSTRKPDIQSTTTTRVTTETLSSKTSPYTTHEPSTPSDKPRPPTTGELGTWNETFEINQKLNL</sequence>
<organism evidence="2 3">
    <name type="scientific">Ancylostoma duodenale</name>
    <dbReference type="NCBI Taxonomy" id="51022"/>
    <lineage>
        <taxon>Eukaryota</taxon>
        <taxon>Metazoa</taxon>
        <taxon>Ecdysozoa</taxon>
        <taxon>Nematoda</taxon>
        <taxon>Chromadorea</taxon>
        <taxon>Rhabditida</taxon>
        <taxon>Rhabditina</taxon>
        <taxon>Rhabditomorpha</taxon>
        <taxon>Strongyloidea</taxon>
        <taxon>Ancylostomatidae</taxon>
        <taxon>Ancylostomatinae</taxon>
        <taxon>Ancylostoma</taxon>
    </lineage>
</organism>
<feature type="compositionally biased region" description="Polar residues" evidence="1">
    <location>
        <begin position="144"/>
        <end position="155"/>
    </location>
</feature>
<protein>
    <submittedName>
        <fullName evidence="2">Uncharacterized protein</fullName>
    </submittedName>
</protein>
<evidence type="ECO:0000313" key="3">
    <source>
        <dbReference type="Proteomes" id="UP000054047"/>
    </source>
</evidence>
<keyword evidence="3" id="KW-1185">Reference proteome</keyword>
<feature type="compositionally biased region" description="Low complexity" evidence="1">
    <location>
        <begin position="128"/>
        <end position="143"/>
    </location>
</feature>
<feature type="compositionally biased region" description="Low complexity" evidence="1">
    <location>
        <begin position="79"/>
        <end position="121"/>
    </location>
</feature>
<feature type="region of interest" description="Disordered" evidence="1">
    <location>
        <begin position="40"/>
        <end position="181"/>
    </location>
</feature>